<proteinExistence type="predicted"/>
<dbReference type="InterPro" id="IPR002035">
    <property type="entry name" value="VWF_A"/>
</dbReference>
<feature type="chain" id="PRO_5009306995" evidence="1">
    <location>
        <begin position="20"/>
        <end position="222"/>
    </location>
</feature>
<evidence type="ECO:0000313" key="3">
    <source>
        <dbReference type="Proteomes" id="UP000095282"/>
    </source>
</evidence>
<dbReference type="SUPFAM" id="SSF53300">
    <property type="entry name" value="vWA-like"/>
    <property type="match status" value="1"/>
</dbReference>
<protein>
    <submittedName>
        <fullName evidence="4">VWFA domain-containing protein</fullName>
    </submittedName>
</protein>
<feature type="signal peptide" evidence="1">
    <location>
        <begin position="1"/>
        <end position="19"/>
    </location>
</feature>
<dbReference type="WBParaSite" id="Csp11.Scaffold492.g2141.t1">
    <property type="protein sequence ID" value="Csp11.Scaffold492.g2141.t1"/>
    <property type="gene ID" value="Csp11.Scaffold492.g2141"/>
</dbReference>
<feature type="domain" description="VWFA" evidence="2">
    <location>
        <begin position="35"/>
        <end position="215"/>
    </location>
</feature>
<evidence type="ECO:0000256" key="1">
    <source>
        <dbReference type="SAM" id="SignalP"/>
    </source>
</evidence>
<dbReference type="GO" id="GO:0045087">
    <property type="term" value="P:innate immune response"/>
    <property type="evidence" value="ECO:0007669"/>
    <property type="project" value="TreeGrafter"/>
</dbReference>
<dbReference type="SMART" id="SM00327">
    <property type="entry name" value="VWA"/>
    <property type="match status" value="1"/>
</dbReference>
<name>A0A1I7T3T0_9PELO</name>
<dbReference type="Pfam" id="PF00092">
    <property type="entry name" value="VWA"/>
    <property type="match status" value="1"/>
</dbReference>
<dbReference type="PANTHER" id="PTHR31024">
    <property type="entry name" value="C-TYPE LECTIN"/>
    <property type="match status" value="1"/>
</dbReference>
<dbReference type="PROSITE" id="PS50234">
    <property type="entry name" value="VWFA"/>
    <property type="match status" value="1"/>
</dbReference>
<sequence length="222" mass="24777">MHKLLKLVILVLAVTPCQSITDRACGTDVTRMWLDIVFVVDNSKNMNLYGVYNTISNLFSSFTQIGTGYSDPRSTRVGFITYNYNATDVADLYKLQSYSDLYNQIQLLSTTPLSRDSHSYIDQGLGAAIRMVNATGGLRDNYKKVVVIFTSQYDYYYSYPEDQAKYLKSTGVTIMTVNTGGDDNTAENLRDKIASTGMAFAMTDGNTTAELQRALLASWFLL</sequence>
<dbReference type="Proteomes" id="UP000095282">
    <property type="component" value="Unplaced"/>
</dbReference>
<dbReference type="AlphaFoldDB" id="A0A1I7T3T0"/>
<organism evidence="3 4">
    <name type="scientific">Caenorhabditis tropicalis</name>
    <dbReference type="NCBI Taxonomy" id="1561998"/>
    <lineage>
        <taxon>Eukaryota</taxon>
        <taxon>Metazoa</taxon>
        <taxon>Ecdysozoa</taxon>
        <taxon>Nematoda</taxon>
        <taxon>Chromadorea</taxon>
        <taxon>Rhabditida</taxon>
        <taxon>Rhabditina</taxon>
        <taxon>Rhabditomorpha</taxon>
        <taxon>Rhabditoidea</taxon>
        <taxon>Rhabditidae</taxon>
        <taxon>Peloderinae</taxon>
        <taxon>Caenorhabditis</taxon>
    </lineage>
</organism>
<evidence type="ECO:0000259" key="2">
    <source>
        <dbReference type="PROSITE" id="PS50234"/>
    </source>
</evidence>
<dbReference type="InterPro" id="IPR036465">
    <property type="entry name" value="vWFA_dom_sf"/>
</dbReference>
<dbReference type="eggNOG" id="ENOG502TGYJ">
    <property type="taxonomic scope" value="Eukaryota"/>
</dbReference>
<reference evidence="4" key="1">
    <citation type="submission" date="2016-11" db="UniProtKB">
        <authorList>
            <consortium name="WormBaseParasite"/>
        </authorList>
    </citation>
    <scope>IDENTIFICATION</scope>
</reference>
<dbReference type="Gene3D" id="3.40.50.410">
    <property type="entry name" value="von Willebrand factor, type A domain"/>
    <property type="match status" value="1"/>
</dbReference>
<keyword evidence="3" id="KW-1185">Reference proteome</keyword>
<dbReference type="PANTHER" id="PTHR31024:SF8">
    <property type="entry name" value="C-TYPE LECTIN DOMAIN-CONTAINING PROTEIN"/>
    <property type="match status" value="1"/>
</dbReference>
<keyword evidence="1" id="KW-0732">Signal</keyword>
<evidence type="ECO:0000313" key="4">
    <source>
        <dbReference type="WBParaSite" id="Csp11.Scaffold492.g2141.t1"/>
    </source>
</evidence>
<accession>A0A1I7T3T0</accession>
<dbReference type="STRING" id="1561998.A0A1I7T3T0"/>